<dbReference type="GO" id="GO:0015074">
    <property type="term" value="P:DNA integration"/>
    <property type="evidence" value="ECO:0007669"/>
    <property type="project" value="InterPro"/>
</dbReference>
<dbReference type="CDD" id="cd01647">
    <property type="entry name" value="RT_LTR"/>
    <property type="match status" value="1"/>
</dbReference>
<dbReference type="Proteomes" id="UP000694251">
    <property type="component" value="Unassembled WGS sequence"/>
</dbReference>
<dbReference type="Pfam" id="PF00078">
    <property type="entry name" value="RVT_1"/>
    <property type="match status" value="1"/>
</dbReference>
<proteinExistence type="predicted"/>
<dbReference type="InterPro" id="IPR000477">
    <property type="entry name" value="RT_dom"/>
</dbReference>
<dbReference type="OrthoDB" id="1740246at2759"/>
<feature type="domain" description="Reverse transcriptase" evidence="1">
    <location>
        <begin position="1"/>
        <end position="122"/>
    </location>
</feature>
<keyword evidence="3" id="KW-0548">Nucleotidyltransferase</keyword>
<comment type="caution">
    <text evidence="3">The sequence shown here is derived from an EMBL/GenBank/DDBJ whole genome shotgun (WGS) entry which is preliminary data.</text>
</comment>
<evidence type="ECO:0000313" key="4">
    <source>
        <dbReference type="Proteomes" id="UP000694251"/>
    </source>
</evidence>
<name>A0A8T1XB99_ARASU</name>
<reference evidence="3 4" key="1">
    <citation type="submission" date="2020-12" db="EMBL/GenBank/DDBJ databases">
        <title>Concerted genomic and epigenomic changes stabilize Arabidopsis allopolyploids.</title>
        <authorList>
            <person name="Chen Z."/>
        </authorList>
    </citation>
    <scope>NUCLEOTIDE SEQUENCE [LARGE SCALE GENOMIC DNA]</scope>
    <source>
        <strain evidence="3">As9502</strain>
        <tissue evidence="3">Leaf</tissue>
    </source>
</reference>
<dbReference type="InterPro" id="IPR041577">
    <property type="entry name" value="RT_RNaseH_2"/>
</dbReference>
<dbReference type="PROSITE" id="PS50994">
    <property type="entry name" value="INTEGRASE"/>
    <property type="match status" value="1"/>
</dbReference>
<gene>
    <name evidence="3" type="ORF">ISN44_Un131g000040</name>
</gene>
<dbReference type="PROSITE" id="PS50878">
    <property type="entry name" value="RT_POL"/>
    <property type="match status" value="1"/>
</dbReference>
<dbReference type="AlphaFoldDB" id="A0A8T1XB99"/>
<feature type="domain" description="Integrase catalytic" evidence="2">
    <location>
        <begin position="445"/>
        <end position="564"/>
    </location>
</feature>
<evidence type="ECO:0000313" key="3">
    <source>
        <dbReference type="EMBL" id="KAG7529616.1"/>
    </source>
</evidence>
<evidence type="ECO:0000259" key="1">
    <source>
        <dbReference type="PROSITE" id="PS50878"/>
    </source>
</evidence>
<dbReference type="PANTHER" id="PTHR48475:SF2">
    <property type="entry name" value="RIBONUCLEASE H"/>
    <property type="match status" value="1"/>
</dbReference>
<dbReference type="EMBL" id="JAEFBJ010000131">
    <property type="protein sequence ID" value="KAG7529616.1"/>
    <property type="molecule type" value="Genomic_DNA"/>
</dbReference>
<dbReference type="GO" id="GO:0003964">
    <property type="term" value="F:RNA-directed DNA polymerase activity"/>
    <property type="evidence" value="ECO:0007669"/>
    <property type="project" value="UniProtKB-KW"/>
</dbReference>
<dbReference type="PANTHER" id="PTHR48475">
    <property type="entry name" value="RIBONUCLEASE H"/>
    <property type="match status" value="1"/>
</dbReference>
<sequence length="608" mass="69267">MDAFARYNQIIMNPEDQEKTAFYTERGIFCYRVMPFGLKNTGAPYQPFVNKIFALQIGKTMEVYIDDMLIKSMEEEEHISHLRECFQQLNLYNVNLNPAKYRFGVRSGEFLEYLVTHRGIEANPKQIEALLGMTSPQNKREVQRLTGRVAALNRFISQSTDKCLAFYDVLRGNKKFEWTTRCEEAFQKLKKYLATPPILVKPVIGEPLYLYVVVSDTAVRGVLVREDRGEHKPIFYVSQTLTGAEYRYPQMENSPYPSQSGRLAKWEIELIEYAIEQLVIKARFGRGHPSHFPYGRGSRTIIQIKLRGYQQRGRVRSAQFIDKPSIELGKNELVFHIQVGADCDDASDDSPDLGCDSEWIYPIKSYIFKGKVPSDKWEAQKLKAQAARFVLVEEKLYKWLLSGPLMTCVEKEAARKVMKEVHGGSCGNHSGGRALAIKIKCHEAESYASIKDTQVESFVWKHILCGHGIPYEIVIDNGSQFISTHFQGFCDKWGIRLSKSTPRYPQGNGQAEAANKTILDGLKKRLAAKKGSWSDELDGVLWSYLTTPRRATGETPFALVYGTECVIPAEMTVPSLLRSLSPEHEPDNTRRLLDELDLINERRDSALV</sequence>
<dbReference type="Pfam" id="PF17919">
    <property type="entry name" value="RT_RNaseH_2"/>
    <property type="match status" value="1"/>
</dbReference>
<keyword evidence="3" id="KW-0808">Transferase</keyword>
<evidence type="ECO:0000259" key="2">
    <source>
        <dbReference type="PROSITE" id="PS50994"/>
    </source>
</evidence>
<keyword evidence="4" id="KW-1185">Reference proteome</keyword>
<dbReference type="InterPro" id="IPR001584">
    <property type="entry name" value="Integrase_cat-core"/>
</dbReference>
<keyword evidence="3" id="KW-0695">RNA-directed DNA polymerase</keyword>
<protein>
    <submittedName>
        <fullName evidence="3">Reverse transcriptase domain</fullName>
    </submittedName>
</protein>
<accession>A0A8T1XB99</accession>
<organism evidence="3 4">
    <name type="scientific">Arabidopsis suecica</name>
    <name type="common">Swedish thale-cress</name>
    <name type="synonym">Cardaminopsis suecica</name>
    <dbReference type="NCBI Taxonomy" id="45249"/>
    <lineage>
        <taxon>Eukaryota</taxon>
        <taxon>Viridiplantae</taxon>
        <taxon>Streptophyta</taxon>
        <taxon>Embryophyta</taxon>
        <taxon>Tracheophyta</taxon>
        <taxon>Spermatophyta</taxon>
        <taxon>Magnoliopsida</taxon>
        <taxon>eudicotyledons</taxon>
        <taxon>Gunneridae</taxon>
        <taxon>Pentapetalae</taxon>
        <taxon>rosids</taxon>
        <taxon>malvids</taxon>
        <taxon>Brassicales</taxon>
        <taxon>Brassicaceae</taxon>
        <taxon>Camelineae</taxon>
        <taxon>Arabidopsis</taxon>
    </lineage>
</organism>